<dbReference type="AlphaFoldDB" id="B1W1W5"/>
<dbReference type="Proteomes" id="UP000001685">
    <property type="component" value="Chromosome"/>
</dbReference>
<dbReference type="HOGENOM" id="CLU_150080_0_0_11"/>
<protein>
    <recommendedName>
        <fullName evidence="4">Secreted protein</fullName>
    </recommendedName>
</protein>
<name>B1W1W5_STRGG</name>
<evidence type="ECO:0000313" key="3">
    <source>
        <dbReference type="Proteomes" id="UP000001685"/>
    </source>
</evidence>
<dbReference type="eggNOG" id="ENOG50349X7">
    <property type="taxonomic scope" value="Bacteria"/>
</dbReference>
<accession>B1W1W5</accession>
<dbReference type="RefSeq" id="WP_012381462.1">
    <property type="nucleotide sequence ID" value="NC_010572.1"/>
</dbReference>
<reference evidence="3" key="1">
    <citation type="journal article" date="2008" name="J. Bacteriol.">
        <title>Genome sequence of the streptomycin-producing microorganism Streptomyces griseus IFO 13350.</title>
        <authorList>
            <person name="Ohnishi Y."/>
            <person name="Ishikawa J."/>
            <person name="Hara H."/>
            <person name="Suzuki H."/>
            <person name="Ikenoya M."/>
            <person name="Ikeda H."/>
            <person name="Yamashita A."/>
            <person name="Hattori M."/>
            <person name="Horinouchi S."/>
        </authorList>
    </citation>
    <scope>NUCLEOTIDE SEQUENCE [LARGE SCALE GENOMIC DNA]</scope>
    <source>
        <strain evidence="3">JCM 4626 / NBRC 13350</strain>
    </source>
</reference>
<gene>
    <name evidence="2" type="ordered locus">SGR_5683</name>
</gene>
<keyword evidence="1" id="KW-0732">Signal</keyword>
<evidence type="ECO:0008006" key="4">
    <source>
        <dbReference type="Google" id="ProtNLM"/>
    </source>
</evidence>
<dbReference type="KEGG" id="sgr:SGR_5683"/>
<organism evidence="2 3">
    <name type="scientific">Streptomyces griseus subsp. griseus (strain JCM 4626 / CBS 651.72 / NBRC 13350 / KCC S-0626 / ISP 5235)</name>
    <dbReference type="NCBI Taxonomy" id="455632"/>
    <lineage>
        <taxon>Bacteria</taxon>
        <taxon>Bacillati</taxon>
        <taxon>Actinomycetota</taxon>
        <taxon>Actinomycetes</taxon>
        <taxon>Kitasatosporales</taxon>
        <taxon>Streptomycetaceae</taxon>
        <taxon>Streptomyces</taxon>
    </lineage>
</organism>
<sequence>MRPTRRRTRLLLAAPVVAAALAVPLGVHAARGADAGTEAEPPKPEPAGSECRTAVEGSRAVAYCHNPYPSTDLVRLHVECDRWWDVDADGVAVAVEPGRTVRLEDRCWKEIATAWVSHRPAPA</sequence>
<evidence type="ECO:0000256" key="1">
    <source>
        <dbReference type="SAM" id="SignalP"/>
    </source>
</evidence>
<dbReference type="PATRIC" id="fig|455632.4.peg.5819"/>
<dbReference type="EMBL" id="AP009493">
    <property type="protein sequence ID" value="BAG22512.1"/>
    <property type="molecule type" value="Genomic_DNA"/>
</dbReference>
<feature type="chain" id="PRO_5002772313" description="Secreted protein" evidence="1">
    <location>
        <begin position="30"/>
        <end position="123"/>
    </location>
</feature>
<proteinExistence type="predicted"/>
<feature type="signal peptide" evidence="1">
    <location>
        <begin position="1"/>
        <end position="29"/>
    </location>
</feature>
<evidence type="ECO:0000313" key="2">
    <source>
        <dbReference type="EMBL" id="BAG22512.1"/>
    </source>
</evidence>